<dbReference type="KEGG" id="sphc:CVN68_11215"/>
<dbReference type="PANTHER" id="PTHR48228">
    <property type="entry name" value="SUCCINYL-COA--D-CITRAMALATE COA-TRANSFERASE"/>
    <property type="match status" value="1"/>
</dbReference>
<keyword evidence="3" id="KW-1185">Reference proteome</keyword>
<evidence type="ECO:0000256" key="1">
    <source>
        <dbReference type="SAM" id="MobiDB-lite"/>
    </source>
</evidence>
<dbReference type="AlphaFoldDB" id="A0A2K8MHL0"/>
<dbReference type="EMBL" id="CP024923">
    <property type="protein sequence ID" value="ATY32474.1"/>
    <property type="molecule type" value="Genomic_DNA"/>
</dbReference>
<reference evidence="2 3" key="1">
    <citation type="submission" date="2017-11" db="EMBL/GenBank/DDBJ databases">
        <title>Complete genome sequence of Sphingomonas sp. Strain Cra20, a psychrotolerant potential plant growth promoting rhizobacteria.</title>
        <authorList>
            <person name="Luo Y."/>
        </authorList>
    </citation>
    <scope>NUCLEOTIDE SEQUENCE [LARGE SCALE GENOMIC DNA]</scope>
    <source>
        <strain evidence="2 3">Cra20</strain>
    </source>
</reference>
<dbReference type="Gene3D" id="3.30.1540.10">
    <property type="entry name" value="formyl-coa transferase, domain 3"/>
    <property type="match status" value="1"/>
</dbReference>
<dbReference type="InterPro" id="IPR050509">
    <property type="entry name" value="CoA-transferase_III"/>
</dbReference>
<accession>A0A2K8MHL0</accession>
<name>A0A2K8MHL0_9SPHN</name>
<dbReference type="Pfam" id="PF02515">
    <property type="entry name" value="CoA_transf_3"/>
    <property type="match status" value="1"/>
</dbReference>
<organism evidence="2 3">
    <name type="scientific">Sphingomonas psychrotolerans</name>
    <dbReference type="NCBI Taxonomy" id="1327635"/>
    <lineage>
        <taxon>Bacteria</taxon>
        <taxon>Pseudomonadati</taxon>
        <taxon>Pseudomonadota</taxon>
        <taxon>Alphaproteobacteria</taxon>
        <taxon>Sphingomonadales</taxon>
        <taxon>Sphingomonadaceae</taxon>
        <taxon>Sphingomonas</taxon>
    </lineage>
</organism>
<feature type="region of interest" description="Disordered" evidence="1">
    <location>
        <begin position="319"/>
        <end position="339"/>
    </location>
</feature>
<dbReference type="RefSeq" id="WP_100282281.1">
    <property type="nucleotide sequence ID" value="NZ_CP024923.1"/>
</dbReference>
<evidence type="ECO:0000313" key="3">
    <source>
        <dbReference type="Proteomes" id="UP000229081"/>
    </source>
</evidence>
<dbReference type="Proteomes" id="UP000229081">
    <property type="component" value="Chromosome"/>
</dbReference>
<dbReference type="Gene3D" id="3.40.50.10540">
    <property type="entry name" value="Crotonobetainyl-coa:carnitine coa-transferase, domain 1"/>
    <property type="match status" value="1"/>
</dbReference>
<gene>
    <name evidence="2" type="ORF">CVN68_11215</name>
</gene>
<sequence length="365" mass="37406">MPGTLSGLRIVEFGGIGPAPFAAMMLADHGAEVIRIERPGASFGPHALTRSRKAIGIELKALEGIEIARTLCRDADGVIEGFRPGVMERLGLGPDVLLGDNPALVYGRMTGWGQDGPLAQAPGHDINYIAVAGLLDGIGQPGAPPTTPVNYLGDFGGGGMLLAFGMVSALLAVKMGAPGQVVDAAMTDGAALLASMSWGFKVAGMWHDGPGANLLSGAAPFYRTYTCADGKHVAVGAIEPQFYAALVAGLGEDAAGQMDAAAWPARAERFAAIFATRTRNAWTAHFAPEACVSPVLTFDEAAAHPHNAARGTFAAGAPAPAPHFAATPAPPPKTSQPGEWTDRVLAELGYDSPQIAALRAVGTIG</sequence>
<dbReference type="InterPro" id="IPR003673">
    <property type="entry name" value="CoA-Trfase_fam_III"/>
</dbReference>
<evidence type="ECO:0000313" key="2">
    <source>
        <dbReference type="EMBL" id="ATY32474.1"/>
    </source>
</evidence>
<proteinExistence type="predicted"/>
<dbReference type="OrthoDB" id="5720311at2"/>
<dbReference type="PANTHER" id="PTHR48228:SF5">
    <property type="entry name" value="ALPHA-METHYLACYL-COA RACEMASE"/>
    <property type="match status" value="1"/>
</dbReference>
<dbReference type="InterPro" id="IPR044855">
    <property type="entry name" value="CoA-Trfase_III_dom3_sf"/>
</dbReference>
<dbReference type="GO" id="GO:0003824">
    <property type="term" value="F:catalytic activity"/>
    <property type="evidence" value="ECO:0007669"/>
    <property type="project" value="InterPro"/>
</dbReference>
<dbReference type="InterPro" id="IPR023606">
    <property type="entry name" value="CoA-Trfase_III_dom_1_sf"/>
</dbReference>
<protein>
    <submittedName>
        <fullName evidence="2">Carnitine dehydratase</fullName>
    </submittedName>
</protein>
<dbReference type="SUPFAM" id="SSF89796">
    <property type="entry name" value="CoA-transferase family III (CaiB/BaiF)"/>
    <property type="match status" value="1"/>
</dbReference>